<proteinExistence type="evidence at transcript level"/>
<dbReference type="EC" id="2.3.1.257" evidence="4"/>
<gene>
    <name evidence="13" type="primary">NAA40</name>
</gene>
<evidence type="ECO:0000313" key="13">
    <source>
        <dbReference type="EMBL" id="CDG69071.1"/>
    </source>
</evidence>
<dbReference type="AlphaFoldDB" id="T2MAK8"/>
<evidence type="ECO:0000256" key="5">
    <source>
        <dbReference type="ARBA" id="ARBA00015043"/>
    </source>
</evidence>
<dbReference type="CDD" id="cd04301">
    <property type="entry name" value="NAT_SF"/>
    <property type="match status" value="1"/>
</dbReference>
<evidence type="ECO:0000259" key="12">
    <source>
        <dbReference type="PROSITE" id="PS51186"/>
    </source>
</evidence>
<protein>
    <recommendedName>
        <fullName evidence="5">N-alpha-acetyltransferase 40</fullName>
        <ecNumber evidence="4">2.3.1.257</ecNumber>
    </recommendedName>
</protein>
<keyword evidence="6" id="KW-0963">Cytoplasm</keyword>
<dbReference type="EMBL" id="HAAD01002839">
    <property type="protein sequence ID" value="CDG69071.1"/>
    <property type="molecule type" value="mRNA"/>
</dbReference>
<dbReference type="InterPro" id="IPR016181">
    <property type="entry name" value="Acyl_CoA_acyltransferase"/>
</dbReference>
<keyword evidence="8" id="KW-0539">Nucleus</keyword>
<comment type="catalytic activity">
    <reaction evidence="10">
        <text>N-terminal L-seryl-[histone H2A] + acetyl-CoA = N-terminal N(alpha)-acetyl-L-seryl-[histone H2A] + CoA + H(+)</text>
        <dbReference type="Rhea" id="RHEA:50600"/>
        <dbReference type="Rhea" id="RHEA-COMP:12742"/>
        <dbReference type="Rhea" id="RHEA-COMP:12744"/>
        <dbReference type="ChEBI" id="CHEBI:15378"/>
        <dbReference type="ChEBI" id="CHEBI:57287"/>
        <dbReference type="ChEBI" id="CHEBI:57288"/>
        <dbReference type="ChEBI" id="CHEBI:64738"/>
        <dbReference type="ChEBI" id="CHEBI:83690"/>
        <dbReference type="EC" id="2.3.1.257"/>
    </reaction>
</comment>
<dbReference type="OMA" id="ETNVGPY"/>
<name>T2MAK8_HYDVU</name>
<dbReference type="SUPFAM" id="SSF55729">
    <property type="entry name" value="Acyl-CoA N-acyltransferases (Nat)"/>
    <property type="match status" value="1"/>
</dbReference>
<comment type="subcellular location">
    <subcellularLocation>
        <location evidence="2">Cytoplasm</location>
    </subcellularLocation>
    <subcellularLocation>
        <location evidence="1">Nucleus</location>
    </subcellularLocation>
</comment>
<evidence type="ECO:0000256" key="1">
    <source>
        <dbReference type="ARBA" id="ARBA00004123"/>
    </source>
</evidence>
<evidence type="ECO:0000256" key="7">
    <source>
        <dbReference type="ARBA" id="ARBA00022679"/>
    </source>
</evidence>
<accession>T2MAK8</accession>
<organism evidence="13">
    <name type="scientific">Hydra vulgaris</name>
    <name type="common">Hydra</name>
    <name type="synonym">Hydra attenuata</name>
    <dbReference type="NCBI Taxonomy" id="6087"/>
    <lineage>
        <taxon>Eukaryota</taxon>
        <taxon>Metazoa</taxon>
        <taxon>Cnidaria</taxon>
        <taxon>Hydrozoa</taxon>
        <taxon>Hydroidolina</taxon>
        <taxon>Anthoathecata</taxon>
        <taxon>Aplanulata</taxon>
        <taxon>Hydridae</taxon>
        <taxon>Hydra</taxon>
    </lineage>
</organism>
<feature type="domain" description="N-acetyltransferase" evidence="12">
    <location>
        <begin position="72"/>
        <end position="220"/>
    </location>
</feature>
<dbReference type="PROSITE" id="PS51186">
    <property type="entry name" value="GNAT"/>
    <property type="match status" value="1"/>
</dbReference>
<dbReference type="PANTHER" id="PTHR20531">
    <property type="entry name" value="N-ALPHA-ACETYLTRANSFERASE 40"/>
    <property type="match status" value="1"/>
</dbReference>
<keyword evidence="7 13" id="KW-0808">Transferase</keyword>
<evidence type="ECO:0000256" key="3">
    <source>
        <dbReference type="ARBA" id="ARBA00008870"/>
    </source>
</evidence>
<evidence type="ECO:0000256" key="4">
    <source>
        <dbReference type="ARBA" id="ARBA00012950"/>
    </source>
</evidence>
<dbReference type="PANTHER" id="PTHR20531:SF1">
    <property type="entry name" value="N-ALPHA-ACETYLTRANSFERASE 40"/>
    <property type="match status" value="1"/>
</dbReference>
<dbReference type="GO" id="GO:0005634">
    <property type="term" value="C:nucleus"/>
    <property type="evidence" value="ECO:0007669"/>
    <property type="project" value="UniProtKB-SubCell"/>
</dbReference>
<keyword evidence="9" id="KW-0012">Acyltransferase</keyword>
<dbReference type="GO" id="GO:0010485">
    <property type="term" value="F:histone H4 acetyltransferase activity"/>
    <property type="evidence" value="ECO:0007669"/>
    <property type="project" value="InterPro"/>
</dbReference>
<evidence type="ECO:0000256" key="9">
    <source>
        <dbReference type="ARBA" id="ARBA00023315"/>
    </source>
</evidence>
<dbReference type="GO" id="GO:1990189">
    <property type="term" value="F:protein N-terminal-serine acetyltransferase activity"/>
    <property type="evidence" value="ECO:0007669"/>
    <property type="project" value="UniProtKB-EC"/>
</dbReference>
<dbReference type="InterPro" id="IPR039949">
    <property type="entry name" value="NAA40"/>
</dbReference>
<dbReference type="Gene3D" id="3.40.630.30">
    <property type="match status" value="1"/>
</dbReference>
<evidence type="ECO:0000256" key="8">
    <source>
        <dbReference type="ARBA" id="ARBA00023242"/>
    </source>
</evidence>
<dbReference type="GO" id="GO:0043998">
    <property type="term" value="F:histone H2A acetyltransferase activity"/>
    <property type="evidence" value="ECO:0007669"/>
    <property type="project" value="InterPro"/>
</dbReference>
<dbReference type="GO" id="GO:0005737">
    <property type="term" value="C:cytoplasm"/>
    <property type="evidence" value="ECO:0007669"/>
    <property type="project" value="UniProtKB-SubCell"/>
</dbReference>
<dbReference type="Pfam" id="PF00583">
    <property type="entry name" value="Acetyltransf_1"/>
    <property type="match status" value="1"/>
</dbReference>
<evidence type="ECO:0000256" key="11">
    <source>
        <dbReference type="ARBA" id="ARBA00049524"/>
    </source>
</evidence>
<evidence type="ECO:0000256" key="6">
    <source>
        <dbReference type="ARBA" id="ARBA00022490"/>
    </source>
</evidence>
<reference evidence="13" key="1">
    <citation type="journal article" date="2013" name="Genome Biol. Evol.">
        <title>Punctuated emergences of genetic and phenotypic innovations in eumetazoan, bilaterian, euteleostome, and hominidae ancestors.</title>
        <authorList>
            <person name="Wenger Y."/>
            <person name="Galliot B."/>
        </authorList>
    </citation>
    <scope>NUCLEOTIDE SEQUENCE</scope>
    <source>
        <tissue evidence="13">Whole animals</tissue>
    </source>
</reference>
<comment type="similarity">
    <text evidence="3">Belongs to the acetyltransferase family. NAA40 subfamily.</text>
</comment>
<evidence type="ECO:0000256" key="2">
    <source>
        <dbReference type="ARBA" id="ARBA00004496"/>
    </source>
</evidence>
<comment type="catalytic activity">
    <reaction evidence="11">
        <text>N-terminal L-seryl-[histone H4] + acetyl-CoA = N-terminal N(alpha)-acetyl-L-seryl-[histone H4] + CoA + H(+)</text>
        <dbReference type="Rhea" id="RHEA:50596"/>
        <dbReference type="Rhea" id="RHEA-COMP:12740"/>
        <dbReference type="Rhea" id="RHEA-COMP:12743"/>
        <dbReference type="ChEBI" id="CHEBI:15378"/>
        <dbReference type="ChEBI" id="CHEBI:57287"/>
        <dbReference type="ChEBI" id="CHEBI:57288"/>
        <dbReference type="ChEBI" id="CHEBI:64738"/>
        <dbReference type="ChEBI" id="CHEBI:83690"/>
        <dbReference type="EC" id="2.3.1.257"/>
    </reaction>
</comment>
<dbReference type="OrthoDB" id="424551at2759"/>
<dbReference type="KEGG" id="hmg:100208571"/>
<dbReference type="InterPro" id="IPR000182">
    <property type="entry name" value="GNAT_dom"/>
</dbReference>
<sequence length="221" mass="26292">MGKKSDKGKEKKLKRQQDIQTLNNAVLAVLEAEKIENPLDALTAFHKYRRNGLDLTIICKKISAMESHEFDFAFEIVKDNMMALYQLSSWGWSEKKKREEMQEHNARYLLVKDHEENFLGMAHFRFDVDNDIEVLYCYEIQLDDRIRGKGVGKFLMQILELIAIKNKMKKIVLTVFKDNLKGKHFFEKLKYTSDETSPRFYDPHHPENYDYEIYSKHFVRN</sequence>
<evidence type="ECO:0000256" key="10">
    <source>
        <dbReference type="ARBA" id="ARBA00047821"/>
    </source>
</evidence>